<keyword evidence="2" id="KW-1185">Reference proteome</keyword>
<dbReference type="AlphaFoldDB" id="A0A0K1EK94"/>
<protein>
    <submittedName>
        <fullName evidence="1">Uncharacterized protein</fullName>
    </submittedName>
</protein>
<evidence type="ECO:0000313" key="2">
    <source>
        <dbReference type="Proteomes" id="UP000067626"/>
    </source>
</evidence>
<sequence>MGDRSASHPTPPAAMTCGDEAWIFDGAEDEEAVLASGTQCGARGDACQRR</sequence>
<gene>
    <name evidence="1" type="ORF">CMC5_052410</name>
</gene>
<proteinExistence type="predicted"/>
<accession>A0A0K1EK94</accession>
<reference evidence="1 2" key="1">
    <citation type="submission" date="2015-07" db="EMBL/GenBank/DDBJ databases">
        <title>Genome analysis of myxobacterium Chondromyces crocatus Cm c5 reveals a high potential for natural compound synthesis and the genetic basis for the loss of fruiting body formation.</title>
        <authorList>
            <person name="Zaburannyi N."/>
            <person name="Bunk B."/>
            <person name="Maier J."/>
            <person name="Overmann J."/>
            <person name="Mueller R."/>
        </authorList>
    </citation>
    <scope>NUCLEOTIDE SEQUENCE [LARGE SCALE GENOMIC DNA]</scope>
    <source>
        <strain evidence="1 2">Cm c5</strain>
    </source>
</reference>
<dbReference type="KEGG" id="ccro:CMC5_052410"/>
<evidence type="ECO:0000313" key="1">
    <source>
        <dbReference type="EMBL" id="AKT41082.1"/>
    </source>
</evidence>
<dbReference type="RefSeq" id="WP_156338872.1">
    <property type="nucleotide sequence ID" value="NZ_CP012159.1"/>
</dbReference>
<dbReference type="Proteomes" id="UP000067626">
    <property type="component" value="Chromosome"/>
</dbReference>
<dbReference type="EMBL" id="CP012159">
    <property type="protein sequence ID" value="AKT41082.1"/>
    <property type="molecule type" value="Genomic_DNA"/>
</dbReference>
<name>A0A0K1EK94_CHOCO</name>
<organism evidence="1 2">
    <name type="scientific">Chondromyces crocatus</name>
    <dbReference type="NCBI Taxonomy" id="52"/>
    <lineage>
        <taxon>Bacteria</taxon>
        <taxon>Pseudomonadati</taxon>
        <taxon>Myxococcota</taxon>
        <taxon>Polyangia</taxon>
        <taxon>Polyangiales</taxon>
        <taxon>Polyangiaceae</taxon>
        <taxon>Chondromyces</taxon>
    </lineage>
</organism>